<feature type="region of interest" description="Disordered" evidence="1">
    <location>
        <begin position="1"/>
        <end position="21"/>
    </location>
</feature>
<evidence type="ECO:0000256" key="1">
    <source>
        <dbReference type="SAM" id="MobiDB-lite"/>
    </source>
</evidence>
<name>X1A8D2_9ZZZZ</name>
<reference evidence="2" key="1">
    <citation type="journal article" date="2014" name="Front. Microbiol.">
        <title>High frequency of phylogenetically diverse reductive dehalogenase-homologous genes in deep subseafloor sedimentary metagenomes.</title>
        <authorList>
            <person name="Kawai M."/>
            <person name="Futagami T."/>
            <person name="Toyoda A."/>
            <person name="Takaki Y."/>
            <person name="Nishi S."/>
            <person name="Hori S."/>
            <person name="Arai W."/>
            <person name="Tsubouchi T."/>
            <person name="Morono Y."/>
            <person name="Uchiyama I."/>
            <person name="Ito T."/>
            <person name="Fujiyama A."/>
            <person name="Inagaki F."/>
            <person name="Takami H."/>
        </authorList>
    </citation>
    <scope>NUCLEOTIDE SEQUENCE</scope>
    <source>
        <strain evidence="2">Expedition CK06-06</strain>
    </source>
</reference>
<organism evidence="2">
    <name type="scientific">marine sediment metagenome</name>
    <dbReference type="NCBI Taxonomy" id="412755"/>
    <lineage>
        <taxon>unclassified sequences</taxon>
        <taxon>metagenomes</taxon>
        <taxon>ecological metagenomes</taxon>
    </lineage>
</organism>
<feature type="compositionally biased region" description="Polar residues" evidence="1">
    <location>
        <begin position="1"/>
        <end position="10"/>
    </location>
</feature>
<protein>
    <submittedName>
        <fullName evidence="2">Uncharacterized protein</fullName>
    </submittedName>
</protein>
<dbReference type="AlphaFoldDB" id="X1A8D2"/>
<evidence type="ECO:0000313" key="2">
    <source>
        <dbReference type="EMBL" id="GAG69018.1"/>
    </source>
</evidence>
<gene>
    <name evidence="2" type="ORF">S01H4_10913</name>
</gene>
<sequence length="75" mass="8471">MVSPRTQGANIGSYDLGGDKAAIPDRTKQERNFDQWLRDLDHSVSEEPTPFTLERQGPYRAVSEALDWVKGPRRG</sequence>
<comment type="caution">
    <text evidence="2">The sequence shown here is derived from an EMBL/GenBank/DDBJ whole genome shotgun (WGS) entry which is preliminary data.</text>
</comment>
<dbReference type="EMBL" id="BART01004283">
    <property type="protein sequence ID" value="GAG69018.1"/>
    <property type="molecule type" value="Genomic_DNA"/>
</dbReference>
<proteinExistence type="predicted"/>
<accession>X1A8D2</accession>